<keyword evidence="2" id="KW-1185">Reference proteome</keyword>
<organism evidence="1 2">
    <name type="scientific">Desulfuromonas acetoxidans (strain DSM 684 / 11070)</name>
    <dbReference type="NCBI Taxonomy" id="281689"/>
    <lineage>
        <taxon>Bacteria</taxon>
        <taxon>Pseudomonadati</taxon>
        <taxon>Thermodesulfobacteriota</taxon>
        <taxon>Desulfuromonadia</taxon>
        <taxon>Desulfuromonadales</taxon>
        <taxon>Desulfuromonadaceae</taxon>
        <taxon>Desulfuromonas</taxon>
    </lineage>
</organism>
<sequence>MTFEHIGLQVPRILLPKRGTDMRYWSVIACDQYTSDRSYWQRLEQQTAGKLSTLNLIFPEVNLEDDDAPQRIEKINHTMEAYLADGSLEEQQPGFILIDRSTSEVPSRKGLMVALDLEQYDYTPGSKSLIRTTEGTIVDRLPPRIKVRENAPIELPHIMVLIDDPQQTVIEPLFNETLETVYDFELLENGGHIRGLRVDQPALIEQVVTALTRLKDRGRFQERYQTTDDEAMLYAMGDGNHSFATAKAIWEQLKQQTDDPQTVMNHPARYALVELVNLHDAGLEFEPIHRVLFDVSEEQLLNAMKNWYQQHNLDFEFIACENLQQAEELSRADDTEHSFPCIIGGFFGLCRIRQPHLTLVVGTLQEFLDDFLKQTPSARIDYIHGSKSVTALGSVSDAAGFYLPAINKHDLFRTIVHDGALPRKTFSMGEADEKRFYLECRKISVS</sequence>
<evidence type="ECO:0000313" key="1">
    <source>
        <dbReference type="EMBL" id="EAT16463.1"/>
    </source>
</evidence>
<reference evidence="1" key="2">
    <citation type="submission" date="2006-05" db="EMBL/GenBank/DDBJ databases">
        <title>Sequencing of the draft genome and assembly of Desulfuromonas acetoxidans DSM 684.</title>
        <authorList>
            <consortium name="US DOE Joint Genome Institute (JGI-PGF)"/>
            <person name="Copeland A."/>
            <person name="Lucas S."/>
            <person name="Lapidus A."/>
            <person name="Barry K."/>
            <person name="Detter J.C."/>
            <person name="Glavina del Rio T."/>
            <person name="Hammon N."/>
            <person name="Israni S."/>
            <person name="Dalin E."/>
            <person name="Tice H."/>
            <person name="Bruce D."/>
            <person name="Pitluck S."/>
            <person name="Richardson P."/>
        </authorList>
    </citation>
    <scope>NUCLEOTIDE SEQUENCE [LARGE SCALE GENOMIC DNA]</scope>
    <source>
        <strain evidence="1">DSM 684</strain>
    </source>
</reference>
<dbReference type="OrthoDB" id="6396832at2"/>
<dbReference type="AlphaFoldDB" id="Q1K1C5"/>
<dbReference type="Pfam" id="PF06245">
    <property type="entry name" value="DUF1015"/>
    <property type="match status" value="1"/>
</dbReference>
<dbReference type="PANTHER" id="PTHR36454">
    <property type="entry name" value="LMO2823 PROTEIN"/>
    <property type="match status" value="1"/>
</dbReference>
<comment type="caution">
    <text evidence="1">The sequence shown here is derived from an EMBL/GenBank/DDBJ whole genome shotgun (WGS) entry which is preliminary data.</text>
</comment>
<evidence type="ECO:0008006" key="3">
    <source>
        <dbReference type="Google" id="ProtNLM"/>
    </source>
</evidence>
<gene>
    <name evidence="1" type="ORF">Dace_1927</name>
</gene>
<dbReference type="Proteomes" id="UP000005695">
    <property type="component" value="Unassembled WGS sequence"/>
</dbReference>
<proteinExistence type="predicted"/>
<dbReference type="PANTHER" id="PTHR36454:SF1">
    <property type="entry name" value="DUF1015 DOMAIN-CONTAINING PROTEIN"/>
    <property type="match status" value="1"/>
</dbReference>
<dbReference type="InterPro" id="IPR008323">
    <property type="entry name" value="UCP033563"/>
</dbReference>
<accession>Q1K1C5</accession>
<name>Q1K1C5_DESA6</name>
<reference evidence="1" key="1">
    <citation type="submission" date="2006-05" db="EMBL/GenBank/DDBJ databases">
        <title>Annotation of the draft genome assembly of Desulfuromonas acetoxidans DSM 684.</title>
        <authorList>
            <consortium name="US DOE Joint Genome Institute (JGI-ORNL)"/>
            <person name="Larimer F."/>
            <person name="Land M."/>
            <person name="Hauser L."/>
        </authorList>
    </citation>
    <scope>NUCLEOTIDE SEQUENCE [LARGE SCALE GENOMIC DNA]</scope>
    <source>
        <strain evidence="1">DSM 684</strain>
    </source>
</reference>
<dbReference type="RefSeq" id="WP_005999157.1">
    <property type="nucleotide sequence ID" value="NZ_AAEW02000005.1"/>
</dbReference>
<evidence type="ECO:0000313" key="2">
    <source>
        <dbReference type="Proteomes" id="UP000005695"/>
    </source>
</evidence>
<protein>
    <recommendedName>
        <fullName evidence="3">DUF1015 domain-containing protein</fullName>
    </recommendedName>
</protein>
<dbReference type="EMBL" id="AAEW02000005">
    <property type="protein sequence ID" value="EAT16463.1"/>
    <property type="molecule type" value="Genomic_DNA"/>
</dbReference>